<sequence>MFMFCVVFLCCCPEFSSTNLLINCYAQRT</sequence>
<reference evidence="1" key="1">
    <citation type="journal article" date="2021" name="Proc. Natl. Acad. Sci. U.S.A.">
        <title>A Catalog of Tens of Thousands of Viruses from Human Metagenomes Reveals Hidden Associations with Chronic Diseases.</title>
        <authorList>
            <person name="Tisza M.J."/>
            <person name="Buck C.B."/>
        </authorList>
    </citation>
    <scope>NUCLEOTIDE SEQUENCE</scope>
    <source>
        <strain evidence="1">Cty1O100</strain>
    </source>
</reference>
<accession>A0A8S5Q565</accession>
<protein>
    <submittedName>
        <fullName evidence="1">Uncharacterized protein</fullName>
    </submittedName>
</protein>
<organism evidence="1">
    <name type="scientific">Siphoviridae sp. cty1O100</name>
    <dbReference type="NCBI Taxonomy" id="2825743"/>
    <lineage>
        <taxon>Viruses</taxon>
        <taxon>Duplodnaviria</taxon>
        <taxon>Heunggongvirae</taxon>
        <taxon>Uroviricota</taxon>
        <taxon>Caudoviricetes</taxon>
    </lineage>
</organism>
<dbReference type="EMBL" id="BK015572">
    <property type="protein sequence ID" value="DAE13915.1"/>
    <property type="molecule type" value="Genomic_DNA"/>
</dbReference>
<proteinExistence type="predicted"/>
<evidence type="ECO:0000313" key="1">
    <source>
        <dbReference type="EMBL" id="DAE13915.1"/>
    </source>
</evidence>
<name>A0A8S5Q565_9CAUD</name>